<dbReference type="InterPro" id="IPR036249">
    <property type="entry name" value="Thioredoxin-like_sf"/>
</dbReference>
<protein>
    <recommendedName>
        <fullName evidence="18">Thiol:disulfide interchange protein DsbD</fullName>
        <ecNumber evidence="18">1.8.1.8</ecNumber>
    </recommendedName>
    <alternativeName>
        <fullName evidence="18">Protein-disulfide reductase</fullName>
        <shortName evidence="18">Disulfide reductase</shortName>
    </alternativeName>
</protein>
<name>A0ABR8LNG1_9ALTE</name>
<feature type="transmembrane region" description="Helical" evidence="18">
    <location>
        <begin position="262"/>
        <end position="284"/>
    </location>
</feature>
<dbReference type="Gene3D" id="2.60.40.1250">
    <property type="entry name" value="Thiol:disulfide interchange protein DsbD, N-terminal domain"/>
    <property type="match status" value="1"/>
</dbReference>
<evidence type="ECO:0000256" key="5">
    <source>
        <dbReference type="ARBA" id="ARBA00022519"/>
    </source>
</evidence>
<evidence type="ECO:0000256" key="16">
    <source>
        <dbReference type="ARBA" id="ARBA00047388"/>
    </source>
</evidence>
<dbReference type="HAMAP" id="MF_00399">
    <property type="entry name" value="DbsD"/>
    <property type="match status" value="1"/>
</dbReference>
<evidence type="ECO:0000256" key="3">
    <source>
        <dbReference type="ARBA" id="ARBA00022448"/>
    </source>
</evidence>
<dbReference type="InterPro" id="IPR035671">
    <property type="entry name" value="DsbD_gamma"/>
</dbReference>
<dbReference type="Pfam" id="PF02683">
    <property type="entry name" value="DsbD_TM"/>
    <property type="match status" value="1"/>
</dbReference>
<evidence type="ECO:0000256" key="13">
    <source>
        <dbReference type="ARBA" id="ARBA00023136"/>
    </source>
</evidence>
<keyword evidence="13 18" id="KW-0472">Membrane</keyword>
<feature type="chain" id="PRO_5044940232" description="Thiol:disulfide interchange protein DsbD" evidence="18">
    <location>
        <begin position="25"/>
        <end position="589"/>
    </location>
</feature>
<comment type="catalytic activity">
    <reaction evidence="17 18">
        <text>[protein]-dithiol + NADP(+) = [protein]-disulfide + NADPH + H(+)</text>
        <dbReference type="Rhea" id="RHEA:18753"/>
        <dbReference type="Rhea" id="RHEA-COMP:10593"/>
        <dbReference type="Rhea" id="RHEA-COMP:10594"/>
        <dbReference type="ChEBI" id="CHEBI:15378"/>
        <dbReference type="ChEBI" id="CHEBI:29950"/>
        <dbReference type="ChEBI" id="CHEBI:50058"/>
        <dbReference type="ChEBI" id="CHEBI:57783"/>
        <dbReference type="ChEBI" id="CHEBI:58349"/>
        <dbReference type="EC" id="1.8.1.8"/>
    </reaction>
</comment>
<dbReference type="PROSITE" id="PS51352">
    <property type="entry name" value="THIOREDOXIN_2"/>
    <property type="match status" value="1"/>
</dbReference>
<dbReference type="Pfam" id="PF11412">
    <property type="entry name" value="DsbD_N"/>
    <property type="match status" value="1"/>
</dbReference>
<dbReference type="EC" id="1.8.1.8" evidence="18"/>
<evidence type="ECO:0000313" key="20">
    <source>
        <dbReference type="EMBL" id="MBD3585635.1"/>
    </source>
</evidence>
<evidence type="ECO:0000256" key="6">
    <source>
        <dbReference type="ARBA" id="ARBA00022692"/>
    </source>
</evidence>
<keyword evidence="8 18" id="KW-0201">Cytochrome c-type biogenesis</keyword>
<evidence type="ECO:0000256" key="17">
    <source>
        <dbReference type="ARBA" id="ARBA00047804"/>
    </source>
</evidence>
<sequence length="589" mass="64617" precursor="true">MNAARAVSVIMLCFFALLFSNAQAQIPDQSFSDPFSDEPEFLPVEQAFQFDFRQQDDVLQITFAIEPGYYLYKHQFSVTSSQAQLGEPELPDGKDKQDEFFGLTQVYYDEVTLRVPIQRAPSDAAVKLRFQGCADAGFCYPPQIKTLYLEAVGETTSPANSQSSRASSQFDLADRLADDDNLWLTLGIFLVLGIGLAFTPCVFPMYPILSGIIVGQGKQATLGNSLWLSLVYIQGMALTYSLLGIVVALAGVQFQAALQHPVILWLFIGIFVFLALAMFGAINLQLPSSWQTRLNSLSTRQRGGTLAGVFIMGALSGLIASPCTTAPLTGILLFIAQSGDVFLGFISLYVLSLGMGIPLIAFGVTGGKLLPKAGNWMNVVKVTFGFMMLAVAIVFIERLWSSTLSVLLWAVLGLSLFSYFWVINATTRASFGKGVRTFIIFAGLFSSAMLVYHTFFSTTTALESHPEFVQVTNVQELESQVAQASKQGKSVMVDLYADWCVACKEFERYTFPHPEVVDALSNTVMVQIDLTAQNAEDIAFMRRYEVLGLPTILFFDTSGNELTQARVAGFMSGETFAEHVRQTLGEPDV</sequence>
<dbReference type="InterPro" id="IPR022910">
    <property type="entry name" value="Thiol_diS_interchange_DbsD"/>
</dbReference>
<evidence type="ECO:0000259" key="19">
    <source>
        <dbReference type="PROSITE" id="PS51352"/>
    </source>
</evidence>
<comment type="catalytic activity">
    <reaction evidence="16 18">
        <text>[protein]-dithiol + NAD(+) = [protein]-disulfide + NADH + H(+)</text>
        <dbReference type="Rhea" id="RHEA:18749"/>
        <dbReference type="Rhea" id="RHEA-COMP:10593"/>
        <dbReference type="Rhea" id="RHEA-COMP:10594"/>
        <dbReference type="ChEBI" id="CHEBI:15378"/>
        <dbReference type="ChEBI" id="CHEBI:29950"/>
        <dbReference type="ChEBI" id="CHEBI:50058"/>
        <dbReference type="ChEBI" id="CHEBI:57540"/>
        <dbReference type="ChEBI" id="CHEBI:57945"/>
        <dbReference type="EC" id="1.8.1.8"/>
    </reaction>
</comment>
<keyword evidence="11 18" id="KW-0560">Oxidoreductase</keyword>
<feature type="transmembrane region" description="Helical" evidence="18">
    <location>
        <begin position="435"/>
        <end position="455"/>
    </location>
</feature>
<feature type="domain" description="Thioredoxin" evidence="19">
    <location>
        <begin position="459"/>
        <end position="585"/>
    </location>
</feature>
<keyword evidence="6 18" id="KW-0812">Transmembrane</keyword>
<feature type="transmembrane region" description="Helical" evidence="18">
    <location>
        <begin position="402"/>
        <end position="423"/>
    </location>
</feature>
<feature type="transmembrane region" description="Helical" evidence="18">
    <location>
        <begin position="305"/>
        <end position="335"/>
    </location>
</feature>
<evidence type="ECO:0000256" key="10">
    <source>
        <dbReference type="ARBA" id="ARBA00022989"/>
    </source>
</evidence>
<evidence type="ECO:0000256" key="1">
    <source>
        <dbReference type="ARBA" id="ARBA00004429"/>
    </source>
</evidence>
<evidence type="ECO:0000256" key="12">
    <source>
        <dbReference type="ARBA" id="ARBA00023027"/>
    </source>
</evidence>
<dbReference type="InterPro" id="IPR017937">
    <property type="entry name" value="Thioredoxin_CS"/>
</dbReference>
<keyword evidence="14 18" id="KW-1015">Disulfide bond</keyword>
<comment type="subcellular location">
    <subcellularLocation>
        <location evidence="1 18">Cell inner membrane</location>
        <topology evidence="1 18">Multi-pass membrane protein</topology>
    </subcellularLocation>
</comment>
<dbReference type="Pfam" id="PF13899">
    <property type="entry name" value="Thioredoxin_7"/>
    <property type="match status" value="1"/>
</dbReference>
<keyword evidence="15 18" id="KW-0676">Redox-active center</keyword>
<feature type="disulfide bond" description="Redox-active" evidence="18">
    <location>
        <begin position="201"/>
        <end position="323"/>
    </location>
</feature>
<keyword evidence="4 18" id="KW-1003">Cell membrane</keyword>
<comment type="caution">
    <text evidence="20">The sequence shown here is derived from an EMBL/GenBank/DDBJ whole genome shotgun (WGS) entry which is preliminary data.</text>
</comment>
<evidence type="ECO:0000313" key="21">
    <source>
        <dbReference type="Proteomes" id="UP000624419"/>
    </source>
</evidence>
<evidence type="ECO:0000256" key="7">
    <source>
        <dbReference type="ARBA" id="ARBA00022729"/>
    </source>
</evidence>
<keyword evidence="12 18" id="KW-0520">NAD</keyword>
<dbReference type="InterPro" id="IPR036929">
    <property type="entry name" value="DsbDN_sf"/>
</dbReference>
<dbReference type="PANTHER" id="PTHR32234">
    <property type="entry name" value="THIOL:DISULFIDE INTERCHANGE PROTEIN DSBD"/>
    <property type="match status" value="1"/>
</dbReference>
<dbReference type="InterPro" id="IPR003834">
    <property type="entry name" value="Cyt_c_assmbl_TM_dom"/>
</dbReference>
<proteinExistence type="inferred from homology"/>
<evidence type="ECO:0000256" key="4">
    <source>
        <dbReference type="ARBA" id="ARBA00022475"/>
    </source>
</evidence>
<feature type="transmembrane region" description="Helical" evidence="18">
    <location>
        <begin position="182"/>
        <end position="206"/>
    </location>
</feature>
<dbReference type="EMBL" id="JABBXD010000003">
    <property type="protein sequence ID" value="MBD3585635.1"/>
    <property type="molecule type" value="Genomic_DNA"/>
</dbReference>
<keyword evidence="5 18" id="KW-0997">Cell inner membrane</keyword>
<feature type="transmembrane region" description="Helical" evidence="18">
    <location>
        <begin position="341"/>
        <end position="364"/>
    </location>
</feature>
<dbReference type="Proteomes" id="UP000624419">
    <property type="component" value="Unassembled WGS sequence"/>
</dbReference>
<comment type="similarity">
    <text evidence="2 18">Belongs to the thioredoxin family. DsbD subfamily.</text>
</comment>
<dbReference type="InterPro" id="IPR013766">
    <property type="entry name" value="Thioredoxin_domain"/>
</dbReference>
<evidence type="ECO:0000256" key="9">
    <source>
        <dbReference type="ARBA" id="ARBA00022982"/>
    </source>
</evidence>
<dbReference type="PANTHER" id="PTHR32234:SF0">
    <property type="entry name" value="THIOL:DISULFIDE INTERCHANGE PROTEIN DSBD"/>
    <property type="match status" value="1"/>
</dbReference>
<comment type="function">
    <text evidence="18">Required to facilitate the formation of correct disulfide bonds in some periplasmic proteins and for the assembly of the periplasmic c-type cytochromes. Acts by transferring electrons from cytoplasmic thioredoxin to the periplasm. This transfer involves a cascade of disulfide bond formation and reduction steps.</text>
</comment>
<dbReference type="NCBIfam" id="NF001419">
    <property type="entry name" value="PRK00293.1"/>
    <property type="match status" value="1"/>
</dbReference>
<feature type="disulfide bond" description="Redox-active" evidence="18">
    <location>
        <begin position="500"/>
        <end position="503"/>
    </location>
</feature>
<keyword evidence="7 18" id="KW-0732">Signal</keyword>
<dbReference type="SUPFAM" id="SSF52833">
    <property type="entry name" value="Thioredoxin-like"/>
    <property type="match status" value="1"/>
</dbReference>
<dbReference type="CDD" id="cd02953">
    <property type="entry name" value="DsbDgamma"/>
    <property type="match status" value="1"/>
</dbReference>
<evidence type="ECO:0000256" key="15">
    <source>
        <dbReference type="ARBA" id="ARBA00023284"/>
    </source>
</evidence>
<feature type="transmembrane region" description="Helical" evidence="18">
    <location>
        <begin position="376"/>
        <end position="396"/>
    </location>
</feature>
<evidence type="ECO:0000256" key="11">
    <source>
        <dbReference type="ARBA" id="ARBA00023002"/>
    </source>
</evidence>
<organism evidence="20 21">
    <name type="scientific">Salinimonas profundi</name>
    <dbReference type="NCBI Taxonomy" id="2729140"/>
    <lineage>
        <taxon>Bacteria</taxon>
        <taxon>Pseudomonadati</taxon>
        <taxon>Pseudomonadota</taxon>
        <taxon>Gammaproteobacteria</taxon>
        <taxon>Alteromonadales</taxon>
        <taxon>Alteromonadaceae</taxon>
        <taxon>Alteromonas/Salinimonas group</taxon>
        <taxon>Salinimonas</taxon>
    </lineage>
</organism>
<feature type="disulfide bond" description="Redox-active" evidence="18">
    <location>
        <begin position="133"/>
        <end position="139"/>
    </location>
</feature>
<evidence type="ECO:0000256" key="2">
    <source>
        <dbReference type="ARBA" id="ARBA00007241"/>
    </source>
</evidence>
<keyword evidence="9 18" id="KW-0249">Electron transport</keyword>
<reference evidence="20 21" key="1">
    <citation type="submission" date="2020-04" db="EMBL/GenBank/DDBJ databases">
        <title>Salinimonas sp. HHU 13199.</title>
        <authorList>
            <person name="Cui X."/>
            <person name="Zhang D."/>
        </authorList>
    </citation>
    <scope>NUCLEOTIDE SEQUENCE [LARGE SCALE GENOMIC DNA]</scope>
    <source>
        <strain evidence="20 21">HHU 13199</strain>
    </source>
</reference>
<dbReference type="PROSITE" id="PS00194">
    <property type="entry name" value="THIOREDOXIN_1"/>
    <property type="match status" value="1"/>
</dbReference>
<dbReference type="InterPro" id="IPR028250">
    <property type="entry name" value="DsbDN"/>
</dbReference>
<feature type="signal peptide" evidence="18">
    <location>
        <begin position="1"/>
        <end position="24"/>
    </location>
</feature>
<accession>A0ABR8LNG1</accession>
<keyword evidence="10 18" id="KW-1133">Transmembrane helix</keyword>
<keyword evidence="3 18" id="KW-0813">Transport</keyword>
<dbReference type="RefSeq" id="WP_191023888.1">
    <property type="nucleotide sequence ID" value="NZ_JABBXD010000003.1"/>
</dbReference>
<evidence type="ECO:0000256" key="14">
    <source>
        <dbReference type="ARBA" id="ARBA00023157"/>
    </source>
</evidence>
<gene>
    <name evidence="18" type="primary">dsbD</name>
    <name evidence="20" type="ORF">HHX48_07815</name>
</gene>
<evidence type="ECO:0000256" key="18">
    <source>
        <dbReference type="HAMAP-Rule" id="MF_00399"/>
    </source>
</evidence>
<dbReference type="Gene3D" id="3.40.30.10">
    <property type="entry name" value="Glutaredoxin"/>
    <property type="match status" value="1"/>
</dbReference>
<dbReference type="SUPFAM" id="SSF74863">
    <property type="entry name" value="Thiol:disulfide interchange protein DsbD, N-terminal domain (DsbD-alpha)"/>
    <property type="match status" value="1"/>
</dbReference>
<feature type="transmembrane region" description="Helical" evidence="18">
    <location>
        <begin position="226"/>
        <end position="250"/>
    </location>
</feature>
<evidence type="ECO:0000256" key="8">
    <source>
        <dbReference type="ARBA" id="ARBA00022748"/>
    </source>
</evidence>
<keyword evidence="21" id="KW-1185">Reference proteome</keyword>